<feature type="non-terminal residue" evidence="2">
    <location>
        <position position="65"/>
    </location>
</feature>
<keyword evidence="3" id="KW-1185">Reference proteome</keyword>
<reference evidence="2" key="1">
    <citation type="submission" date="2023-05" db="EMBL/GenBank/DDBJ databases">
        <authorList>
            <person name="Stuckert A."/>
        </authorList>
    </citation>
    <scope>NUCLEOTIDE SEQUENCE</scope>
</reference>
<dbReference type="EMBL" id="CATNWA010018926">
    <property type="protein sequence ID" value="CAI9610341.1"/>
    <property type="molecule type" value="Genomic_DNA"/>
</dbReference>
<evidence type="ECO:0000313" key="3">
    <source>
        <dbReference type="Proteomes" id="UP001162483"/>
    </source>
</evidence>
<keyword evidence="1" id="KW-1133">Transmembrane helix</keyword>
<evidence type="ECO:0000313" key="2">
    <source>
        <dbReference type="EMBL" id="CAI9610341.1"/>
    </source>
</evidence>
<keyword evidence="1" id="KW-0472">Membrane</keyword>
<protein>
    <submittedName>
        <fullName evidence="2">Uncharacterized protein</fullName>
    </submittedName>
</protein>
<name>A0ABN9GNV6_9NEOB</name>
<dbReference type="Proteomes" id="UP001162483">
    <property type="component" value="Unassembled WGS sequence"/>
</dbReference>
<comment type="caution">
    <text evidence="2">The sequence shown here is derived from an EMBL/GenBank/DDBJ whole genome shotgun (WGS) entry which is preliminary data.</text>
</comment>
<feature type="transmembrane region" description="Helical" evidence="1">
    <location>
        <begin position="12"/>
        <end position="41"/>
    </location>
</feature>
<sequence>MALGRKGLPSGAIKGLTVCAVLQFAVCVLYSPAHCFVWLYIAEPHKAVCLQCKAQTQPHIKTNTA</sequence>
<organism evidence="2 3">
    <name type="scientific">Staurois parvus</name>
    <dbReference type="NCBI Taxonomy" id="386267"/>
    <lineage>
        <taxon>Eukaryota</taxon>
        <taxon>Metazoa</taxon>
        <taxon>Chordata</taxon>
        <taxon>Craniata</taxon>
        <taxon>Vertebrata</taxon>
        <taxon>Euteleostomi</taxon>
        <taxon>Amphibia</taxon>
        <taxon>Batrachia</taxon>
        <taxon>Anura</taxon>
        <taxon>Neobatrachia</taxon>
        <taxon>Ranoidea</taxon>
        <taxon>Ranidae</taxon>
        <taxon>Staurois</taxon>
    </lineage>
</organism>
<gene>
    <name evidence="2" type="ORF">SPARVUS_LOCUS14401460</name>
</gene>
<keyword evidence="1" id="KW-0812">Transmembrane</keyword>
<proteinExistence type="predicted"/>
<evidence type="ECO:0000256" key="1">
    <source>
        <dbReference type="SAM" id="Phobius"/>
    </source>
</evidence>
<accession>A0ABN9GNV6</accession>